<dbReference type="KEGG" id="nve:5518187"/>
<dbReference type="GO" id="GO:0007219">
    <property type="term" value="P:Notch signaling pathway"/>
    <property type="evidence" value="ECO:0007669"/>
    <property type="project" value="UniProtKB-KW"/>
</dbReference>
<keyword evidence="6 8" id="KW-1133">Transmembrane helix</keyword>
<name>A7RR32_NEMVE</name>
<dbReference type="eggNOG" id="KOG3402">
    <property type="taxonomic scope" value="Eukaryota"/>
</dbReference>
<protein>
    <recommendedName>
        <fullName evidence="3">Gamma-secretase subunit PEN-2</fullName>
    </recommendedName>
</protein>
<comment type="subcellular location">
    <subcellularLocation>
        <location evidence="1">Membrane</location>
        <topology evidence="1">Multi-pass membrane protein</topology>
    </subcellularLocation>
</comment>
<evidence type="ECO:0000256" key="2">
    <source>
        <dbReference type="ARBA" id="ARBA00009607"/>
    </source>
</evidence>
<evidence type="ECO:0000256" key="3">
    <source>
        <dbReference type="ARBA" id="ARBA00018306"/>
    </source>
</evidence>
<organism evidence="9 10">
    <name type="scientific">Nematostella vectensis</name>
    <name type="common">Starlet sea anemone</name>
    <dbReference type="NCBI Taxonomy" id="45351"/>
    <lineage>
        <taxon>Eukaryota</taxon>
        <taxon>Metazoa</taxon>
        <taxon>Cnidaria</taxon>
        <taxon>Anthozoa</taxon>
        <taxon>Hexacorallia</taxon>
        <taxon>Actiniaria</taxon>
        <taxon>Edwardsiidae</taxon>
        <taxon>Nematostella</taxon>
    </lineage>
</organism>
<dbReference type="HOGENOM" id="CLU_124142_2_0_1"/>
<evidence type="ECO:0000256" key="5">
    <source>
        <dbReference type="ARBA" id="ARBA00022976"/>
    </source>
</evidence>
<evidence type="ECO:0000256" key="8">
    <source>
        <dbReference type="SAM" id="Phobius"/>
    </source>
</evidence>
<keyword evidence="10" id="KW-1185">Reference proteome</keyword>
<comment type="similarity">
    <text evidence="2">Belongs to the PEN-2 family.</text>
</comment>
<dbReference type="EMBL" id="DS469530">
    <property type="protein sequence ID" value="EDO46097.1"/>
    <property type="molecule type" value="Genomic_DNA"/>
</dbReference>
<evidence type="ECO:0000256" key="7">
    <source>
        <dbReference type="ARBA" id="ARBA00023136"/>
    </source>
</evidence>
<dbReference type="InParanoid" id="A7RR32"/>
<dbReference type="GO" id="GO:0070765">
    <property type="term" value="C:gamma-secretase complex"/>
    <property type="evidence" value="ECO:0000318"/>
    <property type="project" value="GO_Central"/>
</dbReference>
<gene>
    <name evidence="9" type="ORF">NEMVEDRAFT_v1g90486</name>
</gene>
<dbReference type="OMA" id="KLYLCKW"/>
<dbReference type="Proteomes" id="UP000001593">
    <property type="component" value="Unassembled WGS sequence"/>
</dbReference>
<feature type="transmembrane region" description="Helical" evidence="8">
    <location>
        <begin position="20"/>
        <end position="38"/>
    </location>
</feature>
<dbReference type="InterPro" id="IPR019379">
    <property type="entry name" value="Gamma_Secretase_Asp_P_PEN2"/>
</dbReference>
<dbReference type="Pfam" id="PF10251">
    <property type="entry name" value="PEN-2"/>
    <property type="match status" value="1"/>
</dbReference>
<keyword evidence="5" id="KW-0914">Notch signaling pathway</keyword>
<keyword evidence="7 8" id="KW-0472">Membrane</keyword>
<accession>A7RR32</accession>
<dbReference type="STRING" id="45351.A7RR32"/>
<evidence type="ECO:0000256" key="4">
    <source>
        <dbReference type="ARBA" id="ARBA00022692"/>
    </source>
</evidence>
<evidence type="ECO:0000313" key="9">
    <source>
        <dbReference type="EMBL" id="EDO46097.1"/>
    </source>
</evidence>
<feature type="transmembrane region" description="Helical" evidence="8">
    <location>
        <begin position="58"/>
        <end position="78"/>
    </location>
</feature>
<dbReference type="AlphaFoldDB" id="A7RR32"/>
<dbReference type="PANTHER" id="PTHR16318">
    <property type="entry name" value="GAMMA-SECRETASE SUBUNIT PEN-2"/>
    <property type="match status" value="1"/>
</dbReference>
<evidence type="ECO:0000256" key="1">
    <source>
        <dbReference type="ARBA" id="ARBA00004141"/>
    </source>
</evidence>
<keyword evidence="4 8" id="KW-0812">Transmembrane</keyword>
<evidence type="ECO:0000256" key="6">
    <source>
        <dbReference type="ARBA" id="ARBA00022989"/>
    </source>
</evidence>
<sequence>MDLRKVSDEEKVKLCRKYTLVGLAFLPFLWLVNAIWFFREAFCRESFPGQKSMRSNVIKSFIGFSIWAAGLSTWIVMYQTNRASWGELGDTLSFLIPLGEP</sequence>
<evidence type="ECO:0000313" key="10">
    <source>
        <dbReference type="Proteomes" id="UP000001593"/>
    </source>
</evidence>
<dbReference type="OrthoDB" id="524898at2759"/>
<proteinExistence type="inferred from homology"/>
<dbReference type="PhylomeDB" id="A7RR32"/>
<dbReference type="PANTHER" id="PTHR16318:SF0">
    <property type="entry name" value="GAMMA-SECRETASE SUBUNIT PEN-2"/>
    <property type="match status" value="1"/>
</dbReference>
<reference evidence="9 10" key="1">
    <citation type="journal article" date="2007" name="Science">
        <title>Sea anemone genome reveals ancestral eumetazoan gene repertoire and genomic organization.</title>
        <authorList>
            <person name="Putnam N.H."/>
            <person name="Srivastava M."/>
            <person name="Hellsten U."/>
            <person name="Dirks B."/>
            <person name="Chapman J."/>
            <person name="Salamov A."/>
            <person name="Terry A."/>
            <person name="Shapiro H."/>
            <person name="Lindquist E."/>
            <person name="Kapitonov V.V."/>
            <person name="Jurka J."/>
            <person name="Genikhovich G."/>
            <person name="Grigoriev I.V."/>
            <person name="Lucas S.M."/>
            <person name="Steele R.E."/>
            <person name="Finnerty J.R."/>
            <person name="Technau U."/>
            <person name="Martindale M.Q."/>
            <person name="Rokhsar D.S."/>
        </authorList>
    </citation>
    <scope>NUCLEOTIDE SEQUENCE [LARGE SCALE GENOMIC DNA]</scope>
    <source>
        <strain evidence="10">CH2 X CH6</strain>
    </source>
</reference>